<keyword evidence="4" id="KW-0694">RNA-binding</keyword>
<dbReference type="GO" id="GO:0003735">
    <property type="term" value="F:structural constituent of ribosome"/>
    <property type="evidence" value="ECO:0007669"/>
    <property type="project" value="InterPro"/>
</dbReference>
<dbReference type="InterPro" id="IPR014717">
    <property type="entry name" value="Transl_elong_EF1B/ribsomal_bS6"/>
</dbReference>
<dbReference type="Gene3D" id="3.30.70.60">
    <property type="match status" value="1"/>
</dbReference>
<evidence type="ECO:0000313" key="5">
    <source>
        <dbReference type="EMBL" id="MBU3830539.1"/>
    </source>
</evidence>
<dbReference type="GO" id="GO:0070181">
    <property type="term" value="F:small ribosomal subunit rRNA binding"/>
    <property type="evidence" value="ECO:0007669"/>
    <property type="project" value="TreeGrafter"/>
</dbReference>
<dbReference type="CDD" id="cd00473">
    <property type="entry name" value="bS6"/>
    <property type="match status" value="1"/>
</dbReference>
<dbReference type="InterPro" id="IPR000529">
    <property type="entry name" value="Ribosomal_bS6"/>
</dbReference>
<evidence type="ECO:0000256" key="1">
    <source>
        <dbReference type="ARBA" id="ARBA00009512"/>
    </source>
</evidence>
<dbReference type="SUPFAM" id="SSF54995">
    <property type="entry name" value="Ribosomal protein S6"/>
    <property type="match status" value="1"/>
</dbReference>
<dbReference type="InterPro" id="IPR020814">
    <property type="entry name" value="Ribosomal_S6_plastid/chlpt"/>
</dbReference>
<dbReference type="GO" id="GO:1990904">
    <property type="term" value="C:ribonucleoprotein complex"/>
    <property type="evidence" value="ECO:0007669"/>
    <property type="project" value="UniProtKB-KW"/>
</dbReference>
<dbReference type="GO" id="GO:0006412">
    <property type="term" value="P:translation"/>
    <property type="evidence" value="ECO:0007669"/>
    <property type="project" value="UniProtKB-UniRule"/>
</dbReference>
<dbReference type="AlphaFoldDB" id="A0A9E2NXG7"/>
<keyword evidence="4 5" id="KW-0689">Ribosomal protein</keyword>
<dbReference type="Proteomes" id="UP000824247">
    <property type="component" value="Unassembled WGS sequence"/>
</dbReference>
<sequence length="135" mass="16105">MAKYEIMLVVREDIDEEQANKVYIELSKELGVDNIQLTKHGLKELAYPIQKNNRGYYFQLNFESTNTNGINEFRRLARINKNVLRHLIINLEKDYGYKATINEKKIKSNQKRAEIYAKVQEEIKRRNEERINSQK</sequence>
<organism evidence="5 6">
    <name type="scientific">Candidatus Ureaplasma intestinipullorum</name>
    <dbReference type="NCBI Taxonomy" id="2838770"/>
    <lineage>
        <taxon>Bacteria</taxon>
        <taxon>Bacillati</taxon>
        <taxon>Mycoplasmatota</taxon>
        <taxon>Mycoplasmoidales</taxon>
        <taxon>Mycoplasmoidaceae</taxon>
        <taxon>Ureaplasma</taxon>
    </lineage>
</organism>
<dbReference type="PANTHER" id="PTHR21011">
    <property type="entry name" value="MITOCHONDRIAL 28S RIBOSOMAL PROTEIN S6"/>
    <property type="match status" value="1"/>
</dbReference>
<keyword evidence="4" id="KW-0687">Ribonucleoprotein</keyword>
<keyword evidence="4" id="KW-0699">rRNA-binding</keyword>
<evidence type="ECO:0000256" key="2">
    <source>
        <dbReference type="ARBA" id="ARBA00035104"/>
    </source>
</evidence>
<dbReference type="Pfam" id="PF01250">
    <property type="entry name" value="Ribosomal_S6"/>
    <property type="match status" value="1"/>
</dbReference>
<evidence type="ECO:0000256" key="4">
    <source>
        <dbReference type="HAMAP-Rule" id="MF_00360"/>
    </source>
</evidence>
<evidence type="ECO:0000256" key="3">
    <source>
        <dbReference type="ARBA" id="ARBA00035294"/>
    </source>
</evidence>
<dbReference type="EMBL" id="JAHLFM010000001">
    <property type="protein sequence ID" value="MBU3830539.1"/>
    <property type="molecule type" value="Genomic_DNA"/>
</dbReference>
<dbReference type="NCBIfam" id="TIGR00166">
    <property type="entry name" value="S6"/>
    <property type="match status" value="1"/>
</dbReference>
<reference evidence="5" key="2">
    <citation type="submission" date="2021-04" db="EMBL/GenBank/DDBJ databases">
        <authorList>
            <person name="Gilroy R."/>
        </authorList>
    </citation>
    <scope>NUCLEOTIDE SEQUENCE</scope>
    <source>
        <strain evidence="5">A5-1222</strain>
    </source>
</reference>
<protein>
    <recommendedName>
        <fullName evidence="3 4">Small ribosomal subunit protein bS6</fullName>
    </recommendedName>
</protein>
<comment type="caution">
    <text evidence="5">The sequence shown here is derived from an EMBL/GenBank/DDBJ whole genome shotgun (WGS) entry which is preliminary data.</text>
</comment>
<dbReference type="HAMAP" id="MF_00360">
    <property type="entry name" value="Ribosomal_bS6"/>
    <property type="match status" value="1"/>
</dbReference>
<comment type="similarity">
    <text evidence="1 4">Belongs to the bacterial ribosomal protein bS6 family.</text>
</comment>
<evidence type="ECO:0000313" key="6">
    <source>
        <dbReference type="Proteomes" id="UP000824247"/>
    </source>
</evidence>
<accession>A0A9E2NXG7</accession>
<gene>
    <name evidence="4 5" type="primary">rpsF</name>
    <name evidence="5" type="ORF">H9897_00035</name>
</gene>
<reference evidence="5" key="1">
    <citation type="journal article" date="2021" name="PeerJ">
        <title>Extensive microbial diversity within the chicken gut microbiome revealed by metagenomics and culture.</title>
        <authorList>
            <person name="Gilroy R."/>
            <person name="Ravi A."/>
            <person name="Getino M."/>
            <person name="Pursley I."/>
            <person name="Horton D.L."/>
            <person name="Alikhan N.F."/>
            <person name="Baker D."/>
            <person name="Gharbi K."/>
            <person name="Hall N."/>
            <person name="Watson M."/>
            <person name="Adriaenssens E.M."/>
            <person name="Foster-Nyarko E."/>
            <person name="Jarju S."/>
            <person name="Secka A."/>
            <person name="Antonio M."/>
            <person name="Oren A."/>
            <person name="Chaudhuri R.R."/>
            <person name="La Ragione R."/>
            <person name="Hildebrand F."/>
            <person name="Pallen M.J."/>
        </authorList>
    </citation>
    <scope>NUCLEOTIDE SEQUENCE</scope>
    <source>
        <strain evidence="5">A5-1222</strain>
    </source>
</reference>
<dbReference type="InterPro" id="IPR035980">
    <property type="entry name" value="Ribosomal_bS6_sf"/>
</dbReference>
<comment type="function">
    <text evidence="2 4">Binds together with bS18 to 16S ribosomal RNA.</text>
</comment>
<dbReference type="GO" id="GO:0005737">
    <property type="term" value="C:cytoplasm"/>
    <property type="evidence" value="ECO:0007669"/>
    <property type="project" value="UniProtKB-ARBA"/>
</dbReference>
<dbReference type="GO" id="GO:0005840">
    <property type="term" value="C:ribosome"/>
    <property type="evidence" value="ECO:0007669"/>
    <property type="project" value="UniProtKB-KW"/>
</dbReference>
<proteinExistence type="inferred from homology"/>
<name>A0A9E2NXG7_9BACT</name>
<dbReference type="PANTHER" id="PTHR21011:SF1">
    <property type="entry name" value="SMALL RIBOSOMAL SUBUNIT PROTEIN BS6M"/>
    <property type="match status" value="1"/>
</dbReference>